<dbReference type="Proteomes" id="UP000305948">
    <property type="component" value="Unassembled WGS sequence"/>
</dbReference>
<evidence type="ECO:0000313" key="1">
    <source>
        <dbReference type="EMBL" id="TFK51333.1"/>
    </source>
</evidence>
<protein>
    <submittedName>
        <fullName evidence="1">Uncharacterized protein</fullName>
    </submittedName>
</protein>
<organism evidence="1 2">
    <name type="scientific">Heliocybe sulcata</name>
    <dbReference type="NCBI Taxonomy" id="5364"/>
    <lineage>
        <taxon>Eukaryota</taxon>
        <taxon>Fungi</taxon>
        <taxon>Dikarya</taxon>
        <taxon>Basidiomycota</taxon>
        <taxon>Agaricomycotina</taxon>
        <taxon>Agaricomycetes</taxon>
        <taxon>Gloeophyllales</taxon>
        <taxon>Gloeophyllaceae</taxon>
        <taxon>Heliocybe</taxon>
    </lineage>
</organism>
<name>A0A5C3N292_9AGAM</name>
<sequence length="199" mass="21674">MQEIANLSCTDDDLVLREPHPMGRICFNPFADIDDHWPTSSVDSDMSSLSFPTVITPVNYPAELVQEKSVEPLVSVDDEFVQGGQLPLASRVIRPPPAVAHRNKLLQILNEGVAEISEAGGCGPAQAPSWYPRAHELPPSIADKPAPPITCAAIEKQDHLWRDLAAQHPMMGAMVMPLVLRGEGRDKAQLREGADVSDE</sequence>
<accession>A0A5C3N292</accession>
<dbReference type="AlphaFoldDB" id="A0A5C3N292"/>
<reference evidence="1 2" key="1">
    <citation type="journal article" date="2019" name="Nat. Ecol. Evol.">
        <title>Megaphylogeny resolves global patterns of mushroom evolution.</title>
        <authorList>
            <person name="Varga T."/>
            <person name="Krizsan K."/>
            <person name="Foldi C."/>
            <person name="Dima B."/>
            <person name="Sanchez-Garcia M."/>
            <person name="Sanchez-Ramirez S."/>
            <person name="Szollosi G.J."/>
            <person name="Szarkandi J.G."/>
            <person name="Papp V."/>
            <person name="Albert L."/>
            <person name="Andreopoulos W."/>
            <person name="Angelini C."/>
            <person name="Antonin V."/>
            <person name="Barry K.W."/>
            <person name="Bougher N.L."/>
            <person name="Buchanan P."/>
            <person name="Buyck B."/>
            <person name="Bense V."/>
            <person name="Catcheside P."/>
            <person name="Chovatia M."/>
            <person name="Cooper J."/>
            <person name="Damon W."/>
            <person name="Desjardin D."/>
            <person name="Finy P."/>
            <person name="Geml J."/>
            <person name="Haridas S."/>
            <person name="Hughes K."/>
            <person name="Justo A."/>
            <person name="Karasinski D."/>
            <person name="Kautmanova I."/>
            <person name="Kiss B."/>
            <person name="Kocsube S."/>
            <person name="Kotiranta H."/>
            <person name="LaButti K.M."/>
            <person name="Lechner B.E."/>
            <person name="Liimatainen K."/>
            <person name="Lipzen A."/>
            <person name="Lukacs Z."/>
            <person name="Mihaltcheva S."/>
            <person name="Morgado L.N."/>
            <person name="Niskanen T."/>
            <person name="Noordeloos M.E."/>
            <person name="Ohm R.A."/>
            <person name="Ortiz-Santana B."/>
            <person name="Ovrebo C."/>
            <person name="Racz N."/>
            <person name="Riley R."/>
            <person name="Savchenko A."/>
            <person name="Shiryaev A."/>
            <person name="Soop K."/>
            <person name="Spirin V."/>
            <person name="Szebenyi C."/>
            <person name="Tomsovsky M."/>
            <person name="Tulloss R.E."/>
            <person name="Uehling J."/>
            <person name="Grigoriev I.V."/>
            <person name="Vagvolgyi C."/>
            <person name="Papp T."/>
            <person name="Martin F.M."/>
            <person name="Miettinen O."/>
            <person name="Hibbett D.S."/>
            <person name="Nagy L.G."/>
        </authorList>
    </citation>
    <scope>NUCLEOTIDE SEQUENCE [LARGE SCALE GENOMIC DNA]</scope>
    <source>
        <strain evidence="1 2">OMC1185</strain>
    </source>
</reference>
<keyword evidence="2" id="KW-1185">Reference proteome</keyword>
<proteinExistence type="predicted"/>
<evidence type="ECO:0000313" key="2">
    <source>
        <dbReference type="Proteomes" id="UP000305948"/>
    </source>
</evidence>
<gene>
    <name evidence="1" type="ORF">OE88DRAFT_1536543</name>
</gene>
<dbReference type="EMBL" id="ML213511">
    <property type="protein sequence ID" value="TFK51333.1"/>
    <property type="molecule type" value="Genomic_DNA"/>
</dbReference>